<dbReference type="InterPro" id="IPR032675">
    <property type="entry name" value="LRR_dom_sf"/>
</dbReference>
<organism evidence="1 2">
    <name type="scientific">Gymnopilus dilepis</name>
    <dbReference type="NCBI Taxonomy" id="231916"/>
    <lineage>
        <taxon>Eukaryota</taxon>
        <taxon>Fungi</taxon>
        <taxon>Dikarya</taxon>
        <taxon>Basidiomycota</taxon>
        <taxon>Agaricomycotina</taxon>
        <taxon>Agaricomycetes</taxon>
        <taxon>Agaricomycetidae</taxon>
        <taxon>Agaricales</taxon>
        <taxon>Agaricineae</taxon>
        <taxon>Hymenogastraceae</taxon>
        <taxon>Gymnopilus</taxon>
    </lineage>
</organism>
<dbReference type="InParanoid" id="A0A409W2G6"/>
<gene>
    <name evidence="1" type="ORF">CVT26_003007</name>
</gene>
<evidence type="ECO:0008006" key="3">
    <source>
        <dbReference type="Google" id="ProtNLM"/>
    </source>
</evidence>
<dbReference type="EMBL" id="NHYE01005443">
    <property type="protein sequence ID" value="PPQ72711.1"/>
    <property type="molecule type" value="Genomic_DNA"/>
</dbReference>
<protein>
    <recommendedName>
        <fullName evidence="3">F-box domain-containing protein</fullName>
    </recommendedName>
</protein>
<name>A0A409W2G6_9AGAR</name>
<evidence type="ECO:0000313" key="2">
    <source>
        <dbReference type="Proteomes" id="UP000284706"/>
    </source>
</evidence>
<dbReference type="AlphaFoldDB" id="A0A409W2G6"/>
<proteinExistence type="predicted"/>
<sequence length="359" mass="39685">MAARGCELPADLVPLILEAADSWWSRDLAALSTLSSTWSFYVSKKLYAYPVLQTFSAIRLLARTLSTSPLLPSLVKGLYLQPTGGTQCRRPSSEELSGLRILLGLEGLRRLTLGGELSVKADRFLRLILSPETVEELHIDGSLLSNNLTCRPSFEWDESLAFGFASLSKLRLTATELDINPRSIPYPSTIQYLVLEHVHIISGYLPQLFIGSESLERLQILTNDSADMMRQLDLTLACCAVRCLMYETQKDDASNFIPDMSSSSAEALRCLHIKGLSVDASLLSLLRNKCRNLVELHVSGRGVRVSPREWAEFIELGALPSLRVVGLPLGTNYPPFSVWTESARNEIAEACGRRGIAIM</sequence>
<reference evidence="1 2" key="1">
    <citation type="journal article" date="2018" name="Evol. Lett.">
        <title>Horizontal gene cluster transfer increased hallucinogenic mushroom diversity.</title>
        <authorList>
            <person name="Reynolds H.T."/>
            <person name="Vijayakumar V."/>
            <person name="Gluck-Thaler E."/>
            <person name="Korotkin H.B."/>
            <person name="Matheny P.B."/>
            <person name="Slot J.C."/>
        </authorList>
    </citation>
    <scope>NUCLEOTIDE SEQUENCE [LARGE SCALE GENOMIC DNA]</scope>
    <source>
        <strain evidence="1 2">SRW20</strain>
    </source>
</reference>
<comment type="caution">
    <text evidence="1">The sequence shown here is derived from an EMBL/GenBank/DDBJ whole genome shotgun (WGS) entry which is preliminary data.</text>
</comment>
<evidence type="ECO:0000313" key="1">
    <source>
        <dbReference type="EMBL" id="PPQ72711.1"/>
    </source>
</evidence>
<dbReference type="OrthoDB" id="3251638at2759"/>
<dbReference type="Proteomes" id="UP000284706">
    <property type="component" value="Unassembled WGS sequence"/>
</dbReference>
<keyword evidence="2" id="KW-1185">Reference proteome</keyword>
<accession>A0A409W2G6</accession>
<dbReference type="SUPFAM" id="SSF52047">
    <property type="entry name" value="RNI-like"/>
    <property type="match status" value="1"/>
</dbReference>
<dbReference type="Gene3D" id="3.80.10.10">
    <property type="entry name" value="Ribonuclease Inhibitor"/>
    <property type="match status" value="1"/>
</dbReference>